<dbReference type="Gene3D" id="3.30.457.10">
    <property type="entry name" value="Copper amine oxidase-like, N-terminal domain"/>
    <property type="match status" value="1"/>
</dbReference>
<dbReference type="EC" id="3.5.1.28" evidence="5"/>
<dbReference type="EMBL" id="CP020559">
    <property type="protein sequence ID" value="ARE86161.1"/>
    <property type="molecule type" value="Genomic_DNA"/>
</dbReference>
<protein>
    <submittedName>
        <fullName evidence="5">N-acetylmuramoyl-L-alanine amidase LytC</fullName>
        <ecNumber evidence="5">3.5.1.28</ecNumber>
    </submittedName>
</protein>
<dbReference type="Gene3D" id="3.40.630.40">
    <property type="entry name" value="Zn-dependent exopeptidases"/>
    <property type="match status" value="1"/>
</dbReference>
<evidence type="ECO:0000313" key="7">
    <source>
        <dbReference type="Proteomes" id="UP000192478"/>
    </source>
</evidence>
<dbReference type="InterPro" id="IPR012854">
    <property type="entry name" value="Cu_amine_oxidase-like_N"/>
</dbReference>
<organism evidence="5 7">
    <name type="scientific">Clostridium formicaceticum</name>
    <dbReference type="NCBI Taxonomy" id="1497"/>
    <lineage>
        <taxon>Bacteria</taxon>
        <taxon>Bacillati</taxon>
        <taxon>Bacillota</taxon>
        <taxon>Clostridia</taxon>
        <taxon>Eubacteriales</taxon>
        <taxon>Clostridiaceae</taxon>
        <taxon>Clostridium</taxon>
    </lineage>
</organism>
<gene>
    <name evidence="5" type="primary">lytC_1</name>
    <name evidence="4" type="ORF">BJL90_07895</name>
    <name evidence="5" type="ORF">CLFO_04770</name>
</gene>
<dbReference type="PANTHER" id="PTHR30404">
    <property type="entry name" value="N-ACETYLMURAMOYL-L-ALANINE AMIDASE"/>
    <property type="match status" value="1"/>
</dbReference>
<evidence type="ECO:0000313" key="5">
    <source>
        <dbReference type="EMBL" id="ARE86161.1"/>
    </source>
</evidence>
<keyword evidence="1 5" id="KW-0378">Hydrolase</keyword>
<evidence type="ECO:0000259" key="3">
    <source>
        <dbReference type="SMART" id="SM00646"/>
    </source>
</evidence>
<reference evidence="4 6" key="1">
    <citation type="submission" date="2016-10" db="EMBL/GenBank/DDBJ databases">
        <title>Complete Genome Sequence of Acetogen Clostridium formicoaceticum ATCC 27076.</title>
        <authorList>
            <person name="Bao T."/>
            <person name="Cheng C."/>
            <person name="Zhao J."/>
            <person name="Yang S.-T."/>
            <person name="Wang J."/>
            <person name="Wang M."/>
        </authorList>
    </citation>
    <scope>NUCLEOTIDE SEQUENCE [LARGE SCALE GENOMIC DNA]</scope>
    <source>
        <strain evidence="4 6">ATCC 27076</strain>
    </source>
</reference>
<feature type="domain" description="MurNAc-LAA" evidence="3">
    <location>
        <begin position="572"/>
        <end position="689"/>
    </location>
</feature>
<dbReference type="SUPFAM" id="SSF53187">
    <property type="entry name" value="Zn-dependent exopeptidases"/>
    <property type="match status" value="1"/>
</dbReference>
<dbReference type="AlphaFoldDB" id="A0AAC9WEW1"/>
<feature type="chain" id="PRO_5042095452" evidence="2">
    <location>
        <begin position="22"/>
        <end position="696"/>
    </location>
</feature>
<dbReference type="GO" id="GO:0008745">
    <property type="term" value="F:N-acetylmuramoyl-L-alanine amidase activity"/>
    <property type="evidence" value="ECO:0007669"/>
    <property type="project" value="UniProtKB-EC"/>
</dbReference>
<evidence type="ECO:0000313" key="4">
    <source>
        <dbReference type="EMBL" id="AOY75830.1"/>
    </source>
</evidence>
<dbReference type="Pfam" id="PF01520">
    <property type="entry name" value="Amidase_3"/>
    <property type="match status" value="1"/>
</dbReference>
<dbReference type="GO" id="GO:0009253">
    <property type="term" value="P:peptidoglycan catabolic process"/>
    <property type="evidence" value="ECO:0007669"/>
    <property type="project" value="InterPro"/>
</dbReference>
<evidence type="ECO:0000256" key="2">
    <source>
        <dbReference type="SAM" id="SignalP"/>
    </source>
</evidence>
<dbReference type="PANTHER" id="PTHR30404:SF0">
    <property type="entry name" value="N-ACETYLMURAMOYL-L-ALANINE AMIDASE AMIC"/>
    <property type="match status" value="1"/>
</dbReference>
<dbReference type="SMART" id="SM00646">
    <property type="entry name" value="Ami_3"/>
    <property type="match status" value="1"/>
</dbReference>
<reference evidence="5 7" key="2">
    <citation type="submission" date="2017-03" db="EMBL/GenBank/DDBJ databases">
        <title>Complete sequence of Clostridium formicaceticum DSM 92.</title>
        <authorList>
            <person name="Poehlein A."/>
            <person name="Karl M."/>
            <person name="Bengelsdorf F.R."/>
            <person name="Duerre P."/>
            <person name="Daniel R."/>
        </authorList>
    </citation>
    <scope>NUCLEOTIDE SEQUENCE [LARGE SCALE GENOMIC DNA]</scope>
    <source>
        <strain evidence="5 7">DSM 92</strain>
    </source>
</reference>
<accession>A0AAC9WEW1</accession>
<dbReference type="GO" id="GO:0030288">
    <property type="term" value="C:outer membrane-bounded periplasmic space"/>
    <property type="evidence" value="ECO:0007669"/>
    <property type="project" value="TreeGrafter"/>
</dbReference>
<dbReference type="Proteomes" id="UP000177894">
    <property type="component" value="Chromosome"/>
</dbReference>
<evidence type="ECO:0000313" key="6">
    <source>
        <dbReference type="Proteomes" id="UP000177894"/>
    </source>
</evidence>
<feature type="signal peptide" evidence="2">
    <location>
        <begin position="1"/>
        <end position="21"/>
    </location>
</feature>
<dbReference type="Proteomes" id="UP000192478">
    <property type="component" value="Chromosome"/>
</dbReference>
<dbReference type="Pfam" id="PF11741">
    <property type="entry name" value="AMIN"/>
    <property type="match status" value="2"/>
</dbReference>
<dbReference type="Pfam" id="PF07833">
    <property type="entry name" value="Cu_amine_oxidN1"/>
    <property type="match status" value="1"/>
</dbReference>
<dbReference type="InterPro" id="IPR021731">
    <property type="entry name" value="AMIN_dom"/>
</dbReference>
<dbReference type="Gene3D" id="2.60.40.3500">
    <property type="match status" value="2"/>
</dbReference>
<proteinExistence type="predicted"/>
<keyword evidence="2" id="KW-0732">Signal</keyword>
<name>A0AAC9WEW1_9CLOT</name>
<dbReference type="RefSeq" id="WP_070966275.1">
    <property type="nucleotide sequence ID" value="NZ_CP017603.1"/>
</dbReference>
<dbReference type="InterPro" id="IPR036582">
    <property type="entry name" value="Mao_N_sf"/>
</dbReference>
<evidence type="ECO:0000256" key="1">
    <source>
        <dbReference type="ARBA" id="ARBA00022801"/>
    </source>
</evidence>
<dbReference type="EMBL" id="CP017603">
    <property type="protein sequence ID" value="AOY75830.1"/>
    <property type="molecule type" value="Genomic_DNA"/>
</dbReference>
<dbReference type="KEGG" id="cfm:BJL90_07895"/>
<dbReference type="SUPFAM" id="SSF55383">
    <property type="entry name" value="Copper amine oxidase, domain N"/>
    <property type="match status" value="1"/>
</dbReference>
<dbReference type="CDD" id="cd02696">
    <property type="entry name" value="MurNAc-LAA"/>
    <property type="match status" value="1"/>
</dbReference>
<keyword evidence="6" id="KW-1185">Reference proteome</keyword>
<sequence>MKKIFSIVLLFIILFTSFTYANPTNNLARMVMDGKTMDFHIVQLNIEGKPATTDVPAVLHEARTLVPIHTVRSMGIDVEWKDATKEVIITAGDKTIVLKIDSPIAMVNDVAKRLPSDVPPKILTYQGSGRTMVPIAFLRELGLEVAWNEKTRTVSVEGKQVVYKTMKGIQVNTIGNTTEIRVKGDQQLTYSTSELSNPARVVFNFSDTKFDLDNKSRLLPNGTLQLEVNQQGIRSVRAAQFSLEPMTTRVTVELESMVKPEVFYDNNTNETVIQFVAAEVSKNYVKDVKADISQGGEVIIIQGDNIAKHNIERLHKPERLIIDIASSSLDPSKNLRNLQVNSNLIRSIDIVEMASNETVRLVVDLQEKDRYGDYKAVVESDRLLVYLDSVEGNSSTEVLQYREVSKDLTRLELKTASLTQYAFSVRDYGATLQVVVSKEDVELPIKTMEMNDAFVQKISISEDTTSREYIIVINLQENTQYRVISPNYTRDYIIEFLAKNNNRPEPSKDPLIVIDAGHGGTDPGAISPINGLMEKNLVLDVAQRLNKLLTEAGFRTYMTRETDTSVSLADRAAVANQLGADLFVSVHANAAGSASARGIENLYYPSEINANDDRPNKKLAEIFQREMIKITGAHSRSIVPRDRLVVLRDTKMPAVLSEIGFLTNPEEVAKLATSDYKQLIAEGMFQGIVKYFEEVK</sequence>
<dbReference type="InterPro" id="IPR002508">
    <property type="entry name" value="MurNAc-LAA_cat"/>
</dbReference>
<dbReference type="InterPro" id="IPR050695">
    <property type="entry name" value="N-acetylmuramoyl_amidase_3"/>
</dbReference>